<organism evidence="2 3">
    <name type="scientific">Hoylesella timonensis S9-PR14</name>
    <dbReference type="NCBI Taxonomy" id="1401062"/>
    <lineage>
        <taxon>Bacteria</taxon>
        <taxon>Pseudomonadati</taxon>
        <taxon>Bacteroidota</taxon>
        <taxon>Bacteroidia</taxon>
        <taxon>Bacteroidales</taxon>
        <taxon>Prevotellaceae</taxon>
        <taxon>Hoylesella</taxon>
    </lineage>
</organism>
<dbReference type="RefSeq" id="WP_036929882.1">
    <property type="nucleotide sequence ID" value="NZ_JRPQ01000275.1"/>
</dbReference>
<evidence type="ECO:0000256" key="1">
    <source>
        <dbReference type="SAM" id="MobiDB-lite"/>
    </source>
</evidence>
<proteinExistence type="predicted"/>
<reference evidence="2 3" key="1">
    <citation type="submission" date="2014-07" db="EMBL/GenBank/DDBJ databases">
        <authorList>
            <person name="McCorrison J."/>
            <person name="Sanka R."/>
            <person name="Torralba M."/>
            <person name="Gillis M."/>
            <person name="Haft D.H."/>
            <person name="Methe B."/>
            <person name="Sutton G."/>
            <person name="Nelson K.E."/>
        </authorList>
    </citation>
    <scope>NUCLEOTIDE SEQUENCE [LARGE SCALE GENOMIC DNA]</scope>
    <source>
        <strain evidence="2 3">S9-PR14</strain>
    </source>
</reference>
<accession>A0A098YNH7</accession>
<dbReference type="OrthoDB" id="5679012at2"/>
<sequence length="98" mass="10429">MIKIYGMKSCPDCVAVDRQVAGDSRYQVIDIGEHVSLLKQFLHLRDTNPVFDDAKRSGAAGIPCFVLEDGTVTLRPEEAGLSSNASDAPACNIDGSGC</sequence>
<evidence type="ECO:0000313" key="3">
    <source>
        <dbReference type="Proteomes" id="UP000029723"/>
    </source>
</evidence>
<dbReference type="Proteomes" id="UP000029723">
    <property type="component" value="Unassembled WGS sequence"/>
</dbReference>
<dbReference type="EMBL" id="JRPQ01000275">
    <property type="protein sequence ID" value="KGI20842.1"/>
    <property type="molecule type" value="Genomic_DNA"/>
</dbReference>
<feature type="region of interest" description="Disordered" evidence="1">
    <location>
        <begin position="79"/>
        <end position="98"/>
    </location>
</feature>
<dbReference type="AlphaFoldDB" id="A0A098YNH7"/>
<dbReference type="Gene3D" id="3.40.30.10">
    <property type="entry name" value="Glutaredoxin"/>
    <property type="match status" value="1"/>
</dbReference>
<comment type="caution">
    <text evidence="2">The sequence shown here is derived from an EMBL/GenBank/DDBJ whole genome shotgun (WGS) entry which is preliminary data.</text>
</comment>
<name>A0A098YNH7_9BACT</name>
<evidence type="ECO:0000313" key="2">
    <source>
        <dbReference type="EMBL" id="KGI20842.1"/>
    </source>
</evidence>
<gene>
    <name evidence="2" type="ORF">HMPREF9304_13735</name>
</gene>
<evidence type="ECO:0008006" key="4">
    <source>
        <dbReference type="Google" id="ProtNLM"/>
    </source>
</evidence>
<protein>
    <recommendedName>
        <fullName evidence="4">Glutaredoxin-related protein</fullName>
    </recommendedName>
</protein>